<accession>A0A2A6B7M2</accession>
<name>A0A2A6B7M2_PRIPA</name>
<reference evidence="2" key="1">
    <citation type="journal article" date="2008" name="Nat. Genet.">
        <title>The Pristionchus pacificus genome provides a unique perspective on nematode lifestyle and parasitism.</title>
        <authorList>
            <person name="Dieterich C."/>
            <person name="Clifton S.W."/>
            <person name="Schuster L.N."/>
            <person name="Chinwalla A."/>
            <person name="Delehaunty K."/>
            <person name="Dinkelacker I."/>
            <person name="Fulton L."/>
            <person name="Fulton R."/>
            <person name="Godfrey J."/>
            <person name="Minx P."/>
            <person name="Mitreva M."/>
            <person name="Roeseler W."/>
            <person name="Tian H."/>
            <person name="Witte H."/>
            <person name="Yang S.P."/>
            <person name="Wilson R.K."/>
            <person name="Sommer R.J."/>
        </authorList>
    </citation>
    <scope>NUCLEOTIDE SEQUENCE [LARGE SCALE GENOMIC DNA]</scope>
    <source>
        <strain evidence="2">PS312</strain>
    </source>
</reference>
<accession>A0A8R1UNI3</accession>
<organism evidence="1 2">
    <name type="scientific">Pristionchus pacificus</name>
    <name type="common">Parasitic nematode worm</name>
    <dbReference type="NCBI Taxonomy" id="54126"/>
    <lineage>
        <taxon>Eukaryota</taxon>
        <taxon>Metazoa</taxon>
        <taxon>Ecdysozoa</taxon>
        <taxon>Nematoda</taxon>
        <taxon>Chromadorea</taxon>
        <taxon>Rhabditida</taxon>
        <taxon>Rhabditina</taxon>
        <taxon>Diplogasteromorpha</taxon>
        <taxon>Diplogasteroidea</taxon>
        <taxon>Neodiplogasteridae</taxon>
        <taxon>Pristionchus</taxon>
    </lineage>
</organism>
<dbReference type="Proteomes" id="UP000005239">
    <property type="component" value="Unassembled WGS sequence"/>
</dbReference>
<proteinExistence type="predicted"/>
<dbReference type="AlphaFoldDB" id="A0A2A6B7M2"/>
<evidence type="ECO:0000313" key="1">
    <source>
        <dbReference type="EnsemblMetazoa" id="PPA35087.1"/>
    </source>
</evidence>
<protein>
    <submittedName>
        <fullName evidence="1">Uncharacterized protein</fullName>
    </submittedName>
</protein>
<dbReference type="EnsemblMetazoa" id="PPA35087.1">
    <property type="protein sequence ID" value="PPA35087.1"/>
    <property type="gene ID" value="WBGene00273456"/>
</dbReference>
<gene>
    <name evidence="1" type="primary">WBGene00273456</name>
</gene>
<keyword evidence="2" id="KW-1185">Reference proteome</keyword>
<evidence type="ECO:0000313" key="2">
    <source>
        <dbReference type="Proteomes" id="UP000005239"/>
    </source>
</evidence>
<sequence length="242" mass="25683">MDDTIVRRAGTKCAFFQEIRYPGAYSDGCEKILGRQSAVGQTEKGVASSVSGASWVARASWRGRVLVEQVRHVAEHRGRLITDLHTRILRIFSTHQREVRDRALQWVLISTNKQQQQATDHGGGGAVHALDVQKERGEGAGSPTSAAAAAFQPPIALSSASHVPMPATSAVPGYGGLTSPPLPALDRRFLFFTGSYVGTASRELQAFARSGISASGLSAPPPVIGALEYQSNCMLASFAPGV</sequence>
<reference evidence="1" key="2">
    <citation type="submission" date="2022-06" db="UniProtKB">
        <authorList>
            <consortium name="EnsemblMetazoa"/>
        </authorList>
    </citation>
    <scope>IDENTIFICATION</scope>
    <source>
        <strain evidence="1">PS312</strain>
    </source>
</reference>